<proteinExistence type="predicted"/>
<comment type="caution">
    <text evidence="1">The sequence shown here is derived from an EMBL/GenBank/DDBJ whole genome shotgun (WGS) entry which is preliminary data.</text>
</comment>
<dbReference type="AlphaFoldDB" id="A0A1G1XYJ7"/>
<organism evidence="1 2">
    <name type="scientific">Candidatus Buchananbacteria bacterium RIFCSPHIGHO2_01_FULL_44_11</name>
    <dbReference type="NCBI Taxonomy" id="1797535"/>
    <lineage>
        <taxon>Bacteria</taxon>
        <taxon>Candidatus Buchananiibacteriota</taxon>
    </lineage>
</organism>
<sequence length="142" mass="15511">MSPGVQVSDLTPGIIVRHHQTGEDGMVLPASGSQKRPDIFGQSVLVVTGAFNQARPRRCVLWSISDLAAVIDGQSRLLSRADLRPGMDVRNLASGKVGTLLPDPKRPDRLASADREFVQVLTFTSSAQRRVTCWNLYNLETV</sequence>
<reference evidence="1 2" key="1">
    <citation type="journal article" date="2016" name="Nat. Commun.">
        <title>Thousands of microbial genomes shed light on interconnected biogeochemical processes in an aquifer system.</title>
        <authorList>
            <person name="Anantharaman K."/>
            <person name="Brown C.T."/>
            <person name="Hug L.A."/>
            <person name="Sharon I."/>
            <person name="Castelle C.J."/>
            <person name="Probst A.J."/>
            <person name="Thomas B.C."/>
            <person name="Singh A."/>
            <person name="Wilkins M.J."/>
            <person name="Karaoz U."/>
            <person name="Brodie E.L."/>
            <person name="Williams K.H."/>
            <person name="Hubbard S.S."/>
            <person name="Banfield J.F."/>
        </authorList>
    </citation>
    <scope>NUCLEOTIDE SEQUENCE [LARGE SCALE GENOMIC DNA]</scope>
</reference>
<name>A0A1G1XYJ7_9BACT</name>
<protein>
    <submittedName>
        <fullName evidence="1">Uncharacterized protein</fullName>
    </submittedName>
</protein>
<gene>
    <name evidence="1" type="ORF">A2744_00765</name>
</gene>
<dbReference type="EMBL" id="MHIE01000027">
    <property type="protein sequence ID" value="OGY45163.1"/>
    <property type="molecule type" value="Genomic_DNA"/>
</dbReference>
<dbReference type="Proteomes" id="UP000178240">
    <property type="component" value="Unassembled WGS sequence"/>
</dbReference>
<accession>A0A1G1XYJ7</accession>
<evidence type="ECO:0000313" key="2">
    <source>
        <dbReference type="Proteomes" id="UP000178240"/>
    </source>
</evidence>
<evidence type="ECO:0000313" key="1">
    <source>
        <dbReference type="EMBL" id="OGY45163.1"/>
    </source>
</evidence>